<sequence>MPRHKSIAFLPSNLSALSALCGSFLFFFLIPSDFAVRADIMSGLKMLTSLPY</sequence>
<organism evidence="1">
    <name type="scientific">uncultured Microcoleus sp</name>
    <dbReference type="NCBI Taxonomy" id="259945"/>
    <lineage>
        <taxon>Bacteria</taxon>
        <taxon>Bacillati</taxon>
        <taxon>Cyanobacteriota</taxon>
        <taxon>Cyanophyceae</taxon>
        <taxon>Oscillatoriophycideae</taxon>
        <taxon>Oscillatoriales</taxon>
        <taxon>Microcoleaceae</taxon>
        <taxon>Microcoleus</taxon>
        <taxon>environmental samples</taxon>
    </lineage>
</organism>
<reference evidence="1" key="1">
    <citation type="submission" date="2020-02" db="EMBL/GenBank/DDBJ databases">
        <authorList>
            <person name="Meier V. D."/>
        </authorList>
    </citation>
    <scope>NUCLEOTIDE SEQUENCE</scope>
    <source>
        <strain evidence="1">AVDCRST_MAG84</strain>
    </source>
</reference>
<protein>
    <submittedName>
        <fullName evidence="1">Uncharacterized protein</fullName>
    </submittedName>
</protein>
<evidence type="ECO:0000313" key="1">
    <source>
        <dbReference type="EMBL" id="CAA9392554.1"/>
    </source>
</evidence>
<dbReference type="AlphaFoldDB" id="A0A6J4NU84"/>
<proteinExistence type="predicted"/>
<gene>
    <name evidence="1" type="ORF">AVDCRST_MAG84-5687</name>
</gene>
<dbReference type="EMBL" id="CADCTZ010001351">
    <property type="protein sequence ID" value="CAA9392554.1"/>
    <property type="molecule type" value="Genomic_DNA"/>
</dbReference>
<accession>A0A6J4NU84</accession>
<name>A0A6J4NU84_9CYAN</name>